<organism evidence="6 7">
    <name type="scientific">Cohnella zeiphila</name>
    <dbReference type="NCBI Taxonomy" id="2761120"/>
    <lineage>
        <taxon>Bacteria</taxon>
        <taxon>Bacillati</taxon>
        <taxon>Bacillota</taxon>
        <taxon>Bacilli</taxon>
        <taxon>Bacillales</taxon>
        <taxon>Paenibacillaceae</taxon>
        <taxon>Cohnella</taxon>
    </lineage>
</organism>
<name>A0A7X0SNZ3_9BACL</name>
<dbReference type="SUPFAM" id="SSF46785">
    <property type="entry name" value="Winged helix' DNA-binding domain"/>
    <property type="match status" value="1"/>
</dbReference>
<evidence type="ECO:0000313" key="7">
    <source>
        <dbReference type="Proteomes" id="UP000564644"/>
    </source>
</evidence>
<keyword evidence="2" id="KW-0805">Transcription regulation</keyword>
<evidence type="ECO:0000259" key="5">
    <source>
        <dbReference type="PROSITE" id="PS50931"/>
    </source>
</evidence>
<comment type="caution">
    <text evidence="6">The sequence shown here is derived from an EMBL/GenBank/DDBJ whole genome shotgun (WGS) entry which is preliminary data.</text>
</comment>
<evidence type="ECO:0000256" key="3">
    <source>
        <dbReference type="ARBA" id="ARBA00023125"/>
    </source>
</evidence>
<dbReference type="Pfam" id="PF03466">
    <property type="entry name" value="LysR_substrate"/>
    <property type="match status" value="1"/>
</dbReference>
<dbReference type="InterPro" id="IPR000847">
    <property type="entry name" value="LysR_HTH_N"/>
</dbReference>
<evidence type="ECO:0000256" key="2">
    <source>
        <dbReference type="ARBA" id="ARBA00023015"/>
    </source>
</evidence>
<dbReference type="InterPro" id="IPR005119">
    <property type="entry name" value="LysR_subst-bd"/>
</dbReference>
<dbReference type="PANTHER" id="PTHR30346">
    <property type="entry name" value="TRANSCRIPTIONAL DUAL REGULATOR HCAR-RELATED"/>
    <property type="match status" value="1"/>
</dbReference>
<dbReference type="RefSeq" id="WP_185131090.1">
    <property type="nucleotide sequence ID" value="NZ_JACJVO010000027.1"/>
</dbReference>
<keyword evidence="7" id="KW-1185">Reference proteome</keyword>
<dbReference type="AlphaFoldDB" id="A0A7X0SNZ3"/>
<dbReference type="GO" id="GO:0003677">
    <property type="term" value="F:DNA binding"/>
    <property type="evidence" value="ECO:0007669"/>
    <property type="project" value="UniProtKB-KW"/>
</dbReference>
<sequence length="299" mass="33904">MNEQLNTFIQVAESGSFSKAAEKLFVSPTAVMKQMNLLEKQVGVPLLIRTNHGIGLTEAGKSFQKDAAFMLQYFQEALVLLRHAAKTDQLVIRVGTSILNPCKVLLDLWNDICGEYPQYKINIIHFEDDAYTLPTTYRTIGKHFDIIAGPILTENWKDYFRVLELGSYRFCFAVPRNHPLASKKTLSVKDLHGEKLVVVNGGKSSAINEIRDFLLRNHPEIKIKDISRLYDLDVFNRCEETGAVLLTLEAWADVHPSLATLPCDLDFTIPYGLMYPLYPSVEVQKFIEIVDSKYQAICE</sequence>
<dbReference type="PROSITE" id="PS50931">
    <property type="entry name" value="HTH_LYSR"/>
    <property type="match status" value="1"/>
</dbReference>
<comment type="similarity">
    <text evidence="1">Belongs to the LysR transcriptional regulatory family.</text>
</comment>
<dbReference type="InterPro" id="IPR036388">
    <property type="entry name" value="WH-like_DNA-bd_sf"/>
</dbReference>
<dbReference type="Proteomes" id="UP000564644">
    <property type="component" value="Unassembled WGS sequence"/>
</dbReference>
<dbReference type="GO" id="GO:0032993">
    <property type="term" value="C:protein-DNA complex"/>
    <property type="evidence" value="ECO:0007669"/>
    <property type="project" value="TreeGrafter"/>
</dbReference>
<evidence type="ECO:0000313" key="6">
    <source>
        <dbReference type="EMBL" id="MBB6733426.1"/>
    </source>
</evidence>
<dbReference type="EMBL" id="JACJVO010000027">
    <property type="protein sequence ID" value="MBB6733426.1"/>
    <property type="molecule type" value="Genomic_DNA"/>
</dbReference>
<accession>A0A7X0SNZ3</accession>
<dbReference type="Pfam" id="PF00126">
    <property type="entry name" value="HTH_1"/>
    <property type="match status" value="1"/>
</dbReference>
<dbReference type="PANTHER" id="PTHR30346:SF28">
    <property type="entry name" value="HTH-TYPE TRANSCRIPTIONAL REGULATOR CYNR"/>
    <property type="match status" value="1"/>
</dbReference>
<dbReference type="InterPro" id="IPR036390">
    <property type="entry name" value="WH_DNA-bd_sf"/>
</dbReference>
<gene>
    <name evidence="6" type="ORF">H7C18_21105</name>
</gene>
<proteinExistence type="inferred from homology"/>
<dbReference type="Gene3D" id="1.10.10.10">
    <property type="entry name" value="Winged helix-like DNA-binding domain superfamily/Winged helix DNA-binding domain"/>
    <property type="match status" value="1"/>
</dbReference>
<dbReference type="FunFam" id="1.10.10.10:FF:000001">
    <property type="entry name" value="LysR family transcriptional regulator"/>
    <property type="match status" value="1"/>
</dbReference>
<keyword evidence="4" id="KW-0804">Transcription</keyword>
<dbReference type="Gene3D" id="3.40.190.290">
    <property type="match status" value="1"/>
</dbReference>
<evidence type="ECO:0000256" key="4">
    <source>
        <dbReference type="ARBA" id="ARBA00023163"/>
    </source>
</evidence>
<evidence type="ECO:0000256" key="1">
    <source>
        <dbReference type="ARBA" id="ARBA00009437"/>
    </source>
</evidence>
<reference evidence="6 7" key="1">
    <citation type="submission" date="2020-08" db="EMBL/GenBank/DDBJ databases">
        <title>Cohnella phylogeny.</title>
        <authorList>
            <person name="Dunlap C."/>
        </authorList>
    </citation>
    <scope>NUCLEOTIDE SEQUENCE [LARGE SCALE GENOMIC DNA]</scope>
    <source>
        <strain evidence="6 7">CBP 2801</strain>
    </source>
</reference>
<keyword evidence="3" id="KW-0238">DNA-binding</keyword>
<dbReference type="CDD" id="cd05466">
    <property type="entry name" value="PBP2_LTTR_substrate"/>
    <property type="match status" value="1"/>
</dbReference>
<dbReference type="GO" id="GO:0003700">
    <property type="term" value="F:DNA-binding transcription factor activity"/>
    <property type="evidence" value="ECO:0007669"/>
    <property type="project" value="InterPro"/>
</dbReference>
<feature type="domain" description="HTH lysR-type" evidence="5">
    <location>
        <begin position="1"/>
        <end position="57"/>
    </location>
</feature>
<protein>
    <submittedName>
        <fullName evidence="6">LysR family transcriptional regulator</fullName>
    </submittedName>
</protein>
<dbReference type="SUPFAM" id="SSF53850">
    <property type="entry name" value="Periplasmic binding protein-like II"/>
    <property type="match status" value="1"/>
</dbReference>